<evidence type="ECO:0000313" key="1">
    <source>
        <dbReference type="EMBL" id="OMP11203.1"/>
    </source>
</evidence>
<accession>A0A1R3KVS9</accession>
<sequence length="162" mass="18507">MKQGTHAQSTEYGSEGRIALSERSKVRTSHTDMERQLGAATDRVKYFEESSLFKYFYHWLSASSRGRYGQRTGKSSMELELGWGYCLSKTRSFIGLVPFCGTRNRKKEPFICLPTCESASAPEPIGDRSVHVRVVGDGFSPRMLVHHWPWNLSVWIQIPQMN</sequence>
<dbReference type="AlphaFoldDB" id="A0A1R3KVS9"/>
<evidence type="ECO:0000313" key="2">
    <source>
        <dbReference type="Proteomes" id="UP000187203"/>
    </source>
</evidence>
<protein>
    <submittedName>
        <fullName evidence="1">Chaperone protein dnaJ 13-like protein</fullName>
    </submittedName>
</protein>
<reference evidence="2" key="1">
    <citation type="submission" date="2013-09" db="EMBL/GenBank/DDBJ databases">
        <title>Corchorus olitorius genome sequencing.</title>
        <authorList>
            <person name="Alam M."/>
            <person name="Haque M.S."/>
            <person name="Islam M.S."/>
            <person name="Emdad E.M."/>
            <person name="Islam M.M."/>
            <person name="Ahmed B."/>
            <person name="Halim A."/>
            <person name="Hossen Q.M.M."/>
            <person name="Hossain M.Z."/>
            <person name="Ahmed R."/>
            <person name="Khan M.M."/>
            <person name="Islam R."/>
            <person name="Rashid M.M."/>
            <person name="Khan S.A."/>
            <person name="Rahman M.S."/>
            <person name="Alam M."/>
            <person name="Yahiya A.S."/>
            <person name="Khan M.S."/>
            <person name="Azam M.S."/>
            <person name="Haque T."/>
            <person name="Lashkar M.Z.H."/>
            <person name="Akhand A.I."/>
            <person name="Morshed G."/>
            <person name="Roy S."/>
            <person name="Uddin K.S."/>
            <person name="Rabeya T."/>
            <person name="Hossain A.S."/>
            <person name="Chowdhury A."/>
            <person name="Snigdha A.R."/>
            <person name="Mortoza M.S."/>
            <person name="Matin S.A."/>
            <person name="Hoque S.M.E."/>
            <person name="Islam M.K."/>
            <person name="Roy D.K."/>
            <person name="Haider R."/>
            <person name="Moosa M.M."/>
            <person name="Elias S.M."/>
            <person name="Hasan A.M."/>
            <person name="Jahan S."/>
            <person name="Shafiuddin M."/>
            <person name="Mahmood N."/>
            <person name="Shommy N.S."/>
        </authorList>
    </citation>
    <scope>NUCLEOTIDE SEQUENCE [LARGE SCALE GENOMIC DNA]</scope>
    <source>
        <strain evidence="2">cv. O-4</strain>
    </source>
</reference>
<dbReference type="EMBL" id="AWUE01010869">
    <property type="protein sequence ID" value="OMP11203.1"/>
    <property type="molecule type" value="Genomic_DNA"/>
</dbReference>
<name>A0A1R3KVS9_9ROSI</name>
<proteinExistence type="predicted"/>
<comment type="caution">
    <text evidence="1">The sequence shown here is derived from an EMBL/GenBank/DDBJ whole genome shotgun (WGS) entry which is preliminary data.</text>
</comment>
<gene>
    <name evidence="1" type="ORF">COLO4_03962</name>
</gene>
<keyword evidence="2" id="KW-1185">Reference proteome</keyword>
<organism evidence="1 2">
    <name type="scientific">Corchorus olitorius</name>
    <dbReference type="NCBI Taxonomy" id="93759"/>
    <lineage>
        <taxon>Eukaryota</taxon>
        <taxon>Viridiplantae</taxon>
        <taxon>Streptophyta</taxon>
        <taxon>Embryophyta</taxon>
        <taxon>Tracheophyta</taxon>
        <taxon>Spermatophyta</taxon>
        <taxon>Magnoliopsida</taxon>
        <taxon>eudicotyledons</taxon>
        <taxon>Gunneridae</taxon>
        <taxon>Pentapetalae</taxon>
        <taxon>rosids</taxon>
        <taxon>malvids</taxon>
        <taxon>Malvales</taxon>
        <taxon>Malvaceae</taxon>
        <taxon>Grewioideae</taxon>
        <taxon>Apeibeae</taxon>
        <taxon>Corchorus</taxon>
    </lineage>
</organism>
<dbReference type="Proteomes" id="UP000187203">
    <property type="component" value="Unassembled WGS sequence"/>
</dbReference>